<dbReference type="AlphaFoldDB" id="A0A840P073"/>
<dbReference type="InterPro" id="IPR001851">
    <property type="entry name" value="ABC_transp_permease"/>
</dbReference>
<evidence type="ECO:0000256" key="4">
    <source>
        <dbReference type="ARBA" id="ARBA00022989"/>
    </source>
</evidence>
<gene>
    <name evidence="7" type="ORF">HNQ69_000823</name>
</gene>
<comment type="subcellular location">
    <subcellularLocation>
        <location evidence="1">Cell membrane</location>
        <topology evidence="1">Multi-pass membrane protein</topology>
    </subcellularLocation>
</comment>
<dbReference type="Proteomes" id="UP000561417">
    <property type="component" value="Unassembled WGS sequence"/>
</dbReference>
<evidence type="ECO:0000313" key="8">
    <source>
        <dbReference type="Proteomes" id="UP000561417"/>
    </source>
</evidence>
<evidence type="ECO:0000256" key="2">
    <source>
        <dbReference type="ARBA" id="ARBA00022475"/>
    </source>
</evidence>
<protein>
    <submittedName>
        <fullName evidence="7">ABC-type uncharacterized transport system permease subunit</fullName>
    </submittedName>
</protein>
<organism evidence="7 8">
    <name type="scientific">Bartonella callosciuri</name>
    <dbReference type="NCBI Taxonomy" id="686223"/>
    <lineage>
        <taxon>Bacteria</taxon>
        <taxon>Pseudomonadati</taxon>
        <taxon>Pseudomonadota</taxon>
        <taxon>Alphaproteobacteria</taxon>
        <taxon>Hyphomicrobiales</taxon>
        <taxon>Bartonellaceae</taxon>
        <taxon>Bartonella</taxon>
    </lineage>
</organism>
<accession>A0A840P073</accession>
<dbReference type="EMBL" id="JACHIM010000003">
    <property type="protein sequence ID" value="MBB5073697.1"/>
    <property type="molecule type" value="Genomic_DNA"/>
</dbReference>
<proteinExistence type="predicted"/>
<dbReference type="GO" id="GO:0005886">
    <property type="term" value="C:plasma membrane"/>
    <property type="evidence" value="ECO:0007669"/>
    <property type="project" value="UniProtKB-SubCell"/>
</dbReference>
<reference evidence="7 8" key="1">
    <citation type="submission" date="2020-08" db="EMBL/GenBank/DDBJ databases">
        <title>Genomic Encyclopedia of Type Strains, Phase IV (KMG-IV): sequencing the most valuable type-strain genomes for metagenomic binning, comparative biology and taxonomic classification.</title>
        <authorList>
            <person name="Goeker M."/>
        </authorList>
    </citation>
    <scope>NUCLEOTIDE SEQUENCE [LARGE SCALE GENOMIC DNA]</scope>
    <source>
        <strain evidence="7 8">DSM 28538</strain>
    </source>
</reference>
<feature type="transmembrane region" description="Helical" evidence="6">
    <location>
        <begin position="64"/>
        <end position="85"/>
    </location>
</feature>
<evidence type="ECO:0000256" key="6">
    <source>
        <dbReference type="SAM" id="Phobius"/>
    </source>
</evidence>
<keyword evidence="5 6" id="KW-0472">Membrane</keyword>
<keyword evidence="4 6" id="KW-1133">Transmembrane helix</keyword>
<evidence type="ECO:0000256" key="1">
    <source>
        <dbReference type="ARBA" id="ARBA00004651"/>
    </source>
</evidence>
<keyword evidence="8" id="KW-1185">Reference proteome</keyword>
<keyword evidence="2" id="KW-1003">Cell membrane</keyword>
<evidence type="ECO:0000256" key="3">
    <source>
        <dbReference type="ARBA" id="ARBA00022692"/>
    </source>
</evidence>
<sequence>MFFIWRFLESEIGLAMRAMGANPRMATEQRVHTSALTYFCMGLSNACVALGGSLYIQAAIASDITGGVGAIVFGLAAVIIGKTLFRTRNIFLDYC</sequence>
<feature type="transmembrane region" description="Helical" evidence="6">
    <location>
        <begin position="35"/>
        <end position="58"/>
    </location>
</feature>
<dbReference type="GO" id="GO:0022857">
    <property type="term" value="F:transmembrane transporter activity"/>
    <property type="evidence" value="ECO:0007669"/>
    <property type="project" value="InterPro"/>
</dbReference>
<dbReference type="Pfam" id="PF02653">
    <property type="entry name" value="BPD_transp_2"/>
    <property type="match status" value="1"/>
</dbReference>
<evidence type="ECO:0000313" key="7">
    <source>
        <dbReference type="EMBL" id="MBB5073697.1"/>
    </source>
</evidence>
<evidence type="ECO:0000256" key="5">
    <source>
        <dbReference type="ARBA" id="ARBA00023136"/>
    </source>
</evidence>
<comment type="caution">
    <text evidence="7">The sequence shown here is derived from an EMBL/GenBank/DDBJ whole genome shotgun (WGS) entry which is preliminary data.</text>
</comment>
<name>A0A840P073_9HYPH</name>
<keyword evidence="3 6" id="KW-0812">Transmembrane</keyword>